<name>A0A1R0KKD3_9PSEU</name>
<sequence length="353" mass="39456">MIMKAAPDTPEPMYWELLARPPHYECSRITWAMMRSQNETSSLEKSAHSFDPAEATRRATKLFLKNQPGVWLPAKLARYAGFTRKNAIWRWRKRSGSDPVIEALVPLEYTHVGTDAPRQHVHRCGSGKSSIILALQELLGHWEEVAKASPADDVPRDSILAARDVTAAAREVRRSMFLDPPEVSEASIGAFAVTWLGRKKNPRTIADVGDAILFADLDGELTVDLLRKQAELYGRRNELLTARPFCRRRVESLEQVGRLDITRCVVVGSSGPISPDVEVERRLEPFADDRIGRVLAQLQPDELKVAQAWAHDPKLSWVGAAEACGRVAAFGTRVQRKLTRLGHQFRSRTAALA</sequence>
<evidence type="ECO:0000313" key="2">
    <source>
        <dbReference type="Proteomes" id="UP000187486"/>
    </source>
</evidence>
<dbReference type="EMBL" id="MQUQ01000017">
    <property type="protein sequence ID" value="OLZ46548.1"/>
    <property type="molecule type" value="Genomic_DNA"/>
</dbReference>
<accession>A0A1R0KKD3</accession>
<protein>
    <submittedName>
        <fullName evidence="1">Uncharacterized protein</fullName>
    </submittedName>
</protein>
<dbReference type="Proteomes" id="UP000187486">
    <property type="component" value="Unassembled WGS sequence"/>
</dbReference>
<organism evidence="1 2">
    <name type="scientific">Amycolatopsis coloradensis</name>
    <dbReference type="NCBI Taxonomy" id="76021"/>
    <lineage>
        <taxon>Bacteria</taxon>
        <taxon>Bacillati</taxon>
        <taxon>Actinomycetota</taxon>
        <taxon>Actinomycetes</taxon>
        <taxon>Pseudonocardiales</taxon>
        <taxon>Pseudonocardiaceae</taxon>
        <taxon>Amycolatopsis</taxon>
    </lineage>
</organism>
<keyword evidence="2" id="KW-1185">Reference proteome</keyword>
<reference evidence="1 2" key="1">
    <citation type="submission" date="2016-01" db="EMBL/GenBank/DDBJ databases">
        <title>Amycolatopsis coloradensis genome sequencing and assembly.</title>
        <authorList>
            <person name="Mayilraj S."/>
        </authorList>
    </citation>
    <scope>NUCLEOTIDE SEQUENCE [LARGE SCALE GENOMIC DNA]</scope>
    <source>
        <strain evidence="1 2">DSM 44225</strain>
    </source>
</reference>
<evidence type="ECO:0000313" key="1">
    <source>
        <dbReference type="EMBL" id="OLZ46548.1"/>
    </source>
</evidence>
<dbReference type="OrthoDB" id="4306557at2"/>
<proteinExistence type="predicted"/>
<comment type="caution">
    <text evidence="1">The sequence shown here is derived from an EMBL/GenBank/DDBJ whole genome shotgun (WGS) entry which is preliminary data.</text>
</comment>
<dbReference type="AlphaFoldDB" id="A0A1R0KKD3"/>
<gene>
    <name evidence="1" type="ORF">BS329_30450</name>
</gene>